<protein>
    <recommendedName>
        <fullName evidence="3">Aldo/keto reductase</fullName>
    </recommendedName>
</protein>
<keyword evidence="2" id="KW-1185">Reference proteome</keyword>
<dbReference type="EMBL" id="AWTT01000026">
    <property type="protein sequence ID" value="KIS03242.1"/>
    <property type="molecule type" value="Genomic_DNA"/>
</dbReference>
<dbReference type="AlphaFoldDB" id="A0A0D1A6D5"/>
<accession>A0A0D1A6D5</accession>
<gene>
    <name evidence="1" type="ORF">WDC_1170</name>
</gene>
<proteinExistence type="predicted"/>
<evidence type="ECO:0000313" key="2">
    <source>
        <dbReference type="Proteomes" id="UP000032279"/>
    </source>
</evidence>
<dbReference type="Proteomes" id="UP000032279">
    <property type="component" value="Unassembled WGS sequence"/>
</dbReference>
<sequence>MKQITIANQTVPVIGVGTWNMGEIAALHDQEVQAIKTYLQARCQTDRYSRNVWQWQIRTISA</sequence>
<organism evidence="1 2">
    <name type="scientific">Paucilactobacillus wasatchensis</name>
    <dbReference type="NCBI Taxonomy" id="1335616"/>
    <lineage>
        <taxon>Bacteria</taxon>
        <taxon>Bacillati</taxon>
        <taxon>Bacillota</taxon>
        <taxon>Bacilli</taxon>
        <taxon>Lactobacillales</taxon>
        <taxon>Lactobacillaceae</taxon>
        <taxon>Paucilactobacillus</taxon>
    </lineage>
</organism>
<evidence type="ECO:0000313" key="1">
    <source>
        <dbReference type="EMBL" id="KIS03242.1"/>
    </source>
</evidence>
<reference evidence="1 2" key="1">
    <citation type="submission" date="2013-08" db="EMBL/GenBank/DDBJ databases">
        <title>Lactobacillus wasatchii sp. WDC04, a late gas producing bacteria isolated from aged chedder cheese.</title>
        <authorList>
            <person name="Oberg C.J."/>
            <person name="Culumber M."/>
            <person name="McMahon D.J."/>
            <person name="Broadbent J.R."/>
            <person name="Oberg T.S."/>
            <person name="Ortaki F."/>
        </authorList>
    </citation>
    <scope>NUCLEOTIDE SEQUENCE [LARGE SCALE GENOMIC DNA]</scope>
    <source>
        <strain evidence="1 2">WDC04</strain>
    </source>
</reference>
<dbReference type="STRING" id="1335616.WDC_1170"/>
<comment type="caution">
    <text evidence="1">The sequence shown here is derived from an EMBL/GenBank/DDBJ whole genome shotgun (WGS) entry which is preliminary data.</text>
</comment>
<evidence type="ECO:0008006" key="3">
    <source>
        <dbReference type="Google" id="ProtNLM"/>
    </source>
</evidence>
<name>A0A0D1A6D5_9LACO</name>